<protein>
    <submittedName>
        <fullName evidence="2">Uncharacterized protein</fullName>
    </submittedName>
</protein>
<dbReference type="RefSeq" id="WP_236681629.1">
    <property type="nucleotide sequence ID" value="NZ_CP007775.1"/>
</dbReference>
<dbReference type="KEGG" id="cln:UPTC3659_0945"/>
<accession>A0A0A8HVT8</accession>
<evidence type="ECO:0000313" key="3">
    <source>
        <dbReference type="Proteomes" id="UP000031130"/>
    </source>
</evidence>
<feature type="region of interest" description="Disordered" evidence="1">
    <location>
        <begin position="205"/>
        <end position="229"/>
    </location>
</feature>
<dbReference type="AlphaFoldDB" id="A0A0A8HVT8"/>
<reference evidence="2 3" key="1">
    <citation type="journal article" date="2014" name="Genome Biol. Evol.">
        <title>Comparative Genomics of the Campylobacter lari Group.</title>
        <authorList>
            <person name="Miller W.G."/>
            <person name="Yee E."/>
            <person name="Chapman M.H."/>
            <person name="Smith T.P."/>
            <person name="Bono J.L."/>
            <person name="Huynh S."/>
            <person name="Parker C.T."/>
            <person name="Vandamme P."/>
            <person name="Luong K."/>
            <person name="Korlach J."/>
        </authorList>
    </citation>
    <scope>NUCLEOTIDE SEQUENCE [LARGE SCALE GENOMIC DNA]</scope>
    <source>
        <strain evidence="3">RM3659</strain>
    </source>
</reference>
<dbReference type="EMBL" id="CP007775">
    <property type="protein sequence ID" value="AJD01788.1"/>
    <property type="molecule type" value="Genomic_DNA"/>
</dbReference>
<gene>
    <name evidence="2" type="ORF">UPTC3659_0945</name>
</gene>
<proteinExistence type="predicted"/>
<evidence type="ECO:0000313" key="2">
    <source>
        <dbReference type="EMBL" id="AJD01788.1"/>
    </source>
</evidence>
<name>A0A0A8HVT8_CAMLA</name>
<evidence type="ECO:0000256" key="1">
    <source>
        <dbReference type="SAM" id="MobiDB-lite"/>
    </source>
</evidence>
<sequence length="229" mass="25954">MIKIILTSDNIKDNINTTQTHINENYNNTQELILDNVIRIQTQDGSGEFIEIIFDEFKEWEKSSSGAIEPLFTPLEGIVEDIPNSLENIGIASDSLAMFGAVKNPKNVKNIIKKKSKYATKQEVIEVLRNKYNLKTSKELNKMGYKQFIENNNVYIVKDNKQIKEIWEDIAKDTTILPDVGNGIKMRKLDDGTIIRLRKTSDSGGSAIDIGNKKPNNVIHNKAKEDGDW</sequence>
<dbReference type="Proteomes" id="UP000031130">
    <property type="component" value="Chromosome"/>
</dbReference>
<organism evidence="2 3">
    <name type="scientific">Campylobacter lari NCTC 11845</name>
    <dbReference type="NCBI Taxonomy" id="1388749"/>
    <lineage>
        <taxon>Bacteria</taxon>
        <taxon>Pseudomonadati</taxon>
        <taxon>Campylobacterota</taxon>
        <taxon>Epsilonproteobacteria</taxon>
        <taxon>Campylobacterales</taxon>
        <taxon>Campylobacteraceae</taxon>
        <taxon>Campylobacter</taxon>
    </lineage>
</organism>
<dbReference type="HOGENOM" id="CLU_1048397_0_0_7"/>